<dbReference type="GO" id="GO:0016491">
    <property type="term" value="F:oxidoreductase activity"/>
    <property type="evidence" value="ECO:0007669"/>
    <property type="project" value="UniProtKB-KW"/>
</dbReference>
<dbReference type="InterPro" id="IPR042098">
    <property type="entry name" value="TauD-like_sf"/>
</dbReference>
<evidence type="ECO:0000259" key="2">
    <source>
        <dbReference type="Pfam" id="PF02668"/>
    </source>
</evidence>
<dbReference type="AlphaFoldDB" id="A0AAV9UAU9"/>
<dbReference type="EMBL" id="JAVHNS010000012">
    <property type="protein sequence ID" value="KAK6338446.1"/>
    <property type="molecule type" value="Genomic_DNA"/>
</dbReference>
<sequence>MAPGILHSTDLSSEIFLLGWAPEHGKTSHRVTSGWPSSFHSKIAWDATTFSCREDYTLELSAIEKSELNAALAHFKGLGLDAQDINRETFPLPVLGAKLRAIALDIHDGKGFHNIHGLDPAGISPEDNILLFLGISSYIADKRGKQNDNGDVLTHIINASNAIDSEIERPIRYSTLASTFHCDTFADILAMQVRACAAQGGKHIIASAASIYNELADSEVETLEVLAQPDWAFDSRSELLPTNTRPLLSYHDQRLILNFSREPLVGLKGVKRNPKLPVLNTKQKRALDLVESIASRNKVVLDLIPGDVLFINNLGILHSREAFENNRECTRYLVRMWLKNSELAWNLPSHLQTGNSRIYEENEFEERWNPVPEPKLRYTVADRCTS</sequence>
<keyword evidence="4" id="KW-1185">Reference proteome</keyword>
<proteinExistence type="predicted"/>
<evidence type="ECO:0000313" key="3">
    <source>
        <dbReference type="EMBL" id="KAK6338446.1"/>
    </source>
</evidence>
<protein>
    <recommendedName>
        <fullName evidence="2">TauD/TfdA-like domain-containing protein</fullName>
    </recommendedName>
</protein>
<reference evidence="3 4" key="1">
    <citation type="submission" date="2019-10" db="EMBL/GenBank/DDBJ databases">
        <authorList>
            <person name="Palmer J.M."/>
        </authorList>
    </citation>
    <scope>NUCLEOTIDE SEQUENCE [LARGE SCALE GENOMIC DNA]</scope>
    <source>
        <strain evidence="3 4">TWF730</strain>
    </source>
</reference>
<accession>A0AAV9UAU9</accession>
<dbReference type="PANTHER" id="PTHR10696">
    <property type="entry name" value="GAMMA-BUTYROBETAINE HYDROXYLASE-RELATED"/>
    <property type="match status" value="1"/>
</dbReference>
<evidence type="ECO:0000256" key="1">
    <source>
        <dbReference type="ARBA" id="ARBA00023002"/>
    </source>
</evidence>
<name>A0AAV9UAU9_9PEZI</name>
<dbReference type="InterPro" id="IPR050411">
    <property type="entry name" value="AlphaKG_dependent_hydroxylases"/>
</dbReference>
<feature type="domain" description="TauD/TfdA-like" evidence="2">
    <location>
        <begin position="85"/>
        <end position="337"/>
    </location>
</feature>
<dbReference type="Gene3D" id="3.60.130.10">
    <property type="entry name" value="Clavaminate synthase-like"/>
    <property type="match status" value="1"/>
</dbReference>
<organism evidence="3 4">
    <name type="scientific">Orbilia blumenaviensis</name>
    <dbReference type="NCBI Taxonomy" id="1796055"/>
    <lineage>
        <taxon>Eukaryota</taxon>
        <taxon>Fungi</taxon>
        <taxon>Dikarya</taxon>
        <taxon>Ascomycota</taxon>
        <taxon>Pezizomycotina</taxon>
        <taxon>Orbiliomycetes</taxon>
        <taxon>Orbiliales</taxon>
        <taxon>Orbiliaceae</taxon>
        <taxon>Orbilia</taxon>
    </lineage>
</organism>
<keyword evidence="1" id="KW-0560">Oxidoreductase</keyword>
<dbReference type="InterPro" id="IPR003819">
    <property type="entry name" value="TauD/TfdA-like"/>
</dbReference>
<dbReference type="PANTHER" id="PTHR10696:SF54">
    <property type="entry name" value="FAMILY OXIDOREDUCTASE, PUTATIVE (AFU_ORTHOLOGUE AFUA_4G13850)-RELATED"/>
    <property type="match status" value="1"/>
</dbReference>
<dbReference type="SUPFAM" id="SSF51197">
    <property type="entry name" value="Clavaminate synthase-like"/>
    <property type="match status" value="1"/>
</dbReference>
<evidence type="ECO:0000313" key="4">
    <source>
        <dbReference type="Proteomes" id="UP001373714"/>
    </source>
</evidence>
<comment type="caution">
    <text evidence="3">The sequence shown here is derived from an EMBL/GenBank/DDBJ whole genome shotgun (WGS) entry which is preliminary data.</text>
</comment>
<gene>
    <name evidence="3" type="ORF">TWF730_002506</name>
</gene>
<dbReference type="Proteomes" id="UP001373714">
    <property type="component" value="Unassembled WGS sequence"/>
</dbReference>
<dbReference type="Pfam" id="PF02668">
    <property type="entry name" value="TauD"/>
    <property type="match status" value="1"/>
</dbReference>